<comment type="caution">
    <text evidence="1">The sequence shown here is derived from an EMBL/GenBank/DDBJ whole genome shotgun (WGS) entry which is preliminary data.</text>
</comment>
<protein>
    <submittedName>
        <fullName evidence="1">Uncharacterized protein</fullName>
    </submittedName>
</protein>
<dbReference type="AlphaFoldDB" id="A0A8H4KFB3"/>
<gene>
    <name evidence="1" type="ORF">F53441_7830</name>
</gene>
<organism evidence="1 2">
    <name type="scientific">Fusarium austroafricanum</name>
    <dbReference type="NCBI Taxonomy" id="2364996"/>
    <lineage>
        <taxon>Eukaryota</taxon>
        <taxon>Fungi</taxon>
        <taxon>Dikarya</taxon>
        <taxon>Ascomycota</taxon>
        <taxon>Pezizomycotina</taxon>
        <taxon>Sordariomycetes</taxon>
        <taxon>Hypocreomycetidae</taxon>
        <taxon>Hypocreales</taxon>
        <taxon>Nectriaceae</taxon>
        <taxon>Fusarium</taxon>
        <taxon>Fusarium concolor species complex</taxon>
    </lineage>
</organism>
<reference evidence="1" key="1">
    <citation type="submission" date="2020-01" db="EMBL/GenBank/DDBJ databases">
        <title>Identification and distribution of gene clusters putatively required for synthesis of sphingolipid metabolism inhibitors in phylogenetically diverse species of the filamentous fungus Fusarium.</title>
        <authorList>
            <person name="Kim H.-S."/>
            <person name="Busman M."/>
            <person name="Brown D.W."/>
            <person name="Divon H."/>
            <person name="Uhlig S."/>
            <person name="Proctor R.H."/>
        </authorList>
    </citation>
    <scope>NUCLEOTIDE SEQUENCE</scope>
    <source>
        <strain evidence="1">NRRL 53441</strain>
    </source>
</reference>
<proteinExistence type="predicted"/>
<sequence>MLLQTLPLPKASTAQLPYKHNGSPKPRNRYDLSHLPKAYASTATILSLMRNWSDPSGRAPGRDMKRKPIGNLFSPFLCCVKIGELLHKERVLHHHFGIFETKPNDTVLFCRTLLERPDLALQTKRASLRHIAIPEVPTPGEPWIIDALNRLSHLLDLSGTTFNQDAMSWEQFLAPLVLVQLPNLKQLEVSEKGDLGRFKKFNKEAVIRGGAIFTSIRVLAVGSFAFDRPSQLMNFTAFLNVSKGSFGWVLPRFENLETLSL</sequence>
<evidence type="ECO:0000313" key="1">
    <source>
        <dbReference type="EMBL" id="KAF4448781.1"/>
    </source>
</evidence>
<name>A0A8H4KFB3_9HYPO</name>
<keyword evidence="2" id="KW-1185">Reference proteome</keyword>
<dbReference type="OrthoDB" id="2520703at2759"/>
<dbReference type="EMBL" id="JAADJG010000316">
    <property type="protein sequence ID" value="KAF4448781.1"/>
    <property type="molecule type" value="Genomic_DNA"/>
</dbReference>
<accession>A0A8H4KFB3</accession>
<dbReference type="Proteomes" id="UP000605986">
    <property type="component" value="Unassembled WGS sequence"/>
</dbReference>
<evidence type="ECO:0000313" key="2">
    <source>
        <dbReference type="Proteomes" id="UP000605986"/>
    </source>
</evidence>